<keyword evidence="4" id="KW-0233">DNA recombination</keyword>
<keyword evidence="2" id="KW-0229">DNA integration</keyword>
<feature type="domain" description="Tyr recombinase" evidence="6">
    <location>
        <begin position="192"/>
        <end position="259"/>
    </location>
</feature>
<dbReference type="InterPro" id="IPR044068">
    <property type="entry name" value="CB"/>
</dbReference>
<dbReference type="SUPFAM" id="SSF56349">
    <property type="entry name" value="DNA breaking-rejoining enzymes"/>
    <property type="match status" value="1"/>
</dbReference>
<organism evidence="8 9">
    <name type="scientific">Candidatus Desulfobia pelagia</name>
    <dbReference type="NCBI Taxonomy" id="2841692"/>
    <lineage>
        <taxon>Bacteria</taxon>
        <taxon>Pseudomonadati</taxon>
        <taxon>Thermodesulfobacteriota</taxon>
        <taxon>Desulfobulbia</taxon>
        <taxon>Desulfobulbales</taxon>
        <taxon>Desulfobulbaceae</taxon>
        <taxon>Candidatus Desulfobia</taxon>
    </lineage>
</organism>
<comment type="caution">
    <text evidence="8">The sequence shown here is derived from an EMBL/GenBank/DDBJ whole genome shotgun (WGS) entry which is preliminary data.</text>
</comment>
<dbReference type="GO" id="GO:0006310">
    <property type="term" value="P:DNA recombination"/>
    <property type="evidence" value="ECO:0007669"/>
    <property type="project" value="UniProtKB-KW"/>
</dbReference>
<gene>
    <name evidence="8" type="ORF">H8E41_09085</name>
</gene>
<dbReference type="Proteomes" id="UP000614424">
    <property type="component" value="Unassembled WGS sequence"/>
</dbReference>
<evidence type="ECO:0000313" key="8">
    <source>
        <dbReference type="EMBL" id="MBC8318049.1"/>
    </source>
</evidence>
<dbReference type="GO" id="GO:0003677">
    <property type="term" value="F:DNA binding"/>
    <property type="evidence" value="ECO:0007669"/>
    <property type="project" value="UniProtKB-UniRule"/>
</dbReference>
<accession>A0A8J6TCE3</accession>
<dbReference type="Gene3D" id="1.10.443.10">
    <property type="entry name" value="Intergrase catalytic core"/>
    <property type="match status" value="1"/>
</dbReference>
<dbReference type="InterPro" id="IPR002104">
    <property type="entry name" value="Integrase_catalytic"/>
</dbReference>
<evidence type="ECO:0000256" key="1">
    <source>
        <dbReference type="ARBA" id="ARBA00008857"/>
    </source>
</evidence>
<dbReference type="Gene3D" id="1.10.150.130">
    <property type="match status" value="1"/>
</dbReference>
<comment type="similarity">
    <text evidence="1">Belongs to the 'phage' integrase family.</text>
</comment>
<protein>
    <recommendedName>
        <fullName evidence="10">Core-binding (CB) domain-containing protein</fullName>
    </recommendedName>
</protein>
<dbReference type="InterPro" id="IPR010998">
    <property type="entry name" value="Integrase_recombinase_N"/>
</dbReference>
<evidence type="ECO:0000259" key="6">
    <source>
        <dbReference type="PROSITE" id="PS51898"/>
    </source>
</evidence>
<feature type="domain" description="Core-binding (CB)" evidence="7">
    <location>
        <begin position="91"/>
        <end position="171"/>
    </location>
</feature>
<dbReference type="InterPro" id="IPR053876">
    <property type="entry name" value="Phage_int_M"/>
</dbReference>
<dbReference type="GO" id="GO:0015074">
    <property type="term" value="P:DNA integration"/>
    <property type="evidence" value="ECO:0007669"/>
    <property type="project" value="UniProtKB-KW"/>
</dbReference>
<evidence type="ECO:0008006" key="10">
    <source>
        <dbReference type="Google" id="ProtNLM"/>
    </source>
</evidence>
<dbReference type="InterPro" id="IPR050808">
    <property type="entry name" value="Phage_Integrase"/>
</dbReference>
<proteinExistence type="inferred from homology"/>
<feature type="non-terminal residue" evidence="8">
    <location>
        <position position="259"/>
    </location>
</feature>
<reference evidence="8 9" key="1">
    <citation type="submission" date="2020-08" db="EMBL/GenBank/DDBJ databases">
        <title>Bridging the membrane lipid divide: bacteria of the FCB group superphylum have the potential to synthesize archaeal ether lipids.</title>
        <authorList>
            <person name="Villanueva L."/>
            <person name="Von Meijenfeldt F.A.B."/>
            <person name="Westbye A.B."/>
            <person name="Yadav S."/>
            <person name="Hopmans E.C."/>
            <person name="Dutilh B.E."/>
            <person name="Sinninghe Damste J.S."/>
        </authorList>
    </citation>
    <scope>NUCLEOTIDE SEQUENCE [LARGE SCALE GENOMIC DNA]</scope>
    <source>
        <strain evidence="8">NIOZ-UU47</strain>
    </source>
</reference>
<dbReference type="PANTHER" id="PTHR30629">
    <property type="entry name" value="PROPHAGE INTEGRASE"/>
    <property type="match status" value="1"/>
</dbReference>
<evidence type="ECO:0000256" key="3">
    <source>
        <dbReference type="ARBA" id="ARBA00023125"/>
    </source>
</evidence>
<dbReference type="PANTHER" id="PTHR30629:SF2">
    <property type="entry name" value="PROPHAGE INTEGRASE INTS-RELATED"/>
    <property type="match status" value="1"/>
</dbReference>
<evidence type="ECO:0000259" key="7">
    <source>
        <dbReference type="PROSITE" id="PS51900"/>
    </source>
</evidence>
<dbReference type="AlphaFoldDB" id="A0A8J6TCE3"/>
<dbReference type="Pfam" id="PF00589">
    <property type="entry name" value="Phage_integrase"/>
    <property type="match status" value="1"/>
</dbReference>
<dbReference type="Pfam" id="PF22022">
    <property type="entry name" value="Phage_int_M"/>
    <property type="match status" value="1"/>
</dbReference>
<keyword evidence="3 5" id="KW-0238">DNA-binding</keyword>
<sequence>MARQQWFPTEGKGIRFRKHHTRKHGVQFDKYFAIRYAVDRSLKEEAIGWSSEGWTLEKVAAIREELLSNIKSGNGPQSYAEMNEGTDEVPTVKKFIEKNYLERYAKKKKRTWKEDERQLCKDVIPAIGSKRLDKVTKKDIIRILNKAADRGVTIGVNRLLAVVKKVFNYAVEQAEITISPVAGIKTQFAERKRERVLSDAEMKDLFENLQKFNPVISAAIRLMLLTAKRKGEVVKAEWKHIDFQKRLWHIPAKNSKNKR</sequence>
<evidence type="ECO:0000256" key="2">
    <source>
        <dbReference type="ARBA" id="ARBA00022908"/>
    </source>
</evidence>
<dbReference type="InterPro" id="IPR013762">
    <property type="entry name" value="Integrase-like_cat_sf"/>
</dbReference>
<dbReference type="InterPro" id="IPR011010">
    <property type="entry name" value="DNA_brk_join_enz"/>
</dbReference>
<dbReference type="EMBL" id="JACNJZ010000125">
    <property type="protein sequence ID" value="MBC8318049.1"/>
    <property type="molecule type" value="Genomic_DNA"/>
</dbReference>
<evidence type="ECO:0000313" key="9">
    <source>
        <dbReference type="Proteomes" id="UP000614424"/>
    </source>
</evidence>
<dbReference type="PROSITE" id="PS51900">
    <property type="entry name" value="CB"/>
    <property type="match status" value="1"/>
</dbReference>
<dbReference type="PROSITE" id="PS51898">
    <property type="entry name" value="TYR_RECOMBINASE"/>
    <property type="match status" value="1"/>
</dbReference>
<name>A0A8J6TCE3_9BACT</name>
<evidence type="ECO:0000256" key="5">
    <source>
        <dbReference type="PROSITE-ProRule" id="PRU01248"/>
    </source>
</evidence>
<evidence type="ECO:0000256" key="4">
    <source>
        <dbReference type="ARBA" id="ARBA00023172"/>
    </source>
</evidence>